<dbReference type="AlphaFoldDB" id="A0A438J9K2"/>
<proteinExistence type="predicted"/>
<evidence type="ECO:0000256" key="1">
    <source>
        <dbReference type="SAM" id="MobiDB-lite"/>
    </source>
</evidence>
<dbReference type="Proteomes" id="UP000288805">
    <property type="component" value="Unassembled WGS sequence"/>
</dbReference>
<feature type="region of interest" description="Disordered" evidence="1">
    <location>
        <begin position="115"/>
        <end position="135"/>
    </location>
</feature>
<gene>
    <name evidence="2" type="ORF">CK203_027231</name>
</gene>
<dbReference type="EMBL" id="QGNW01000055">
    <property type="protein sequence ID" value="RVX05642.1"/>
    <property type="molecule type" value="Genomic_DNA"/>
</dbReference>
<evidence type="ECO:0000313" key="3">
    <source>
        <dbReference type="Proteomes" id="UP000288805"/>
    </source>
</evidence>
<organism evidence="2 3">
    <name type="scientific">Vitis vinifera</name>
    <name type="common">Grape</name>
    <dbReference type="NCBI Taxonomy" id="29760"/>
    <lineage>
        <taxon>Eukaryota</taxon>
        <taxon>Viridiplantae</taxon>
        <taxon>Streptophyta</taxon>
        <taxon>Embryophyta</taxon>
        <taxon>Tracheophyta</taxon>
        <taxon>Spermatophyta</taxon>
        <taxon>Magnoliopsida</taxon>
        <taxon>eudicotyledons</taxon>
        <taxon>Gunneridae</taxon>
        <taxon>Pentapetalae</taxon>
        <taxon>rosids</taxon>
        <taxon>Vitales</taxon>
        <taxon>Vitaceae</taxon>
        <taxon>Viteae</taxon>
        <taxon>Vitis</taxon>
    </lineage>
</organism>
<sequence length="135" mass="15584">MKSQPNAKAGMYTLNEDFDMKAEIVAMERRLEELEMWKIQKVHTIFEKPVQAIPCSICLSYEHLVEECPTIPAQASNLEQAIVNLTKVVGDFVAAQKSINDQFRQENAQIRQEIANRDRKMDEMQNDLSEKIENL</sequence>
<reference evidence="2 3" key="1">
    <citation type="journal article" date="2018" name="PLoS Genet.">
        <title>Population sequencing reveals clonal diversity and ancestral inbreeding in the grapevine cultivar Chardonnay.</title>
        <authorList>
            <person name="Roach M.J."/>
            <person name="Johnson D.L."/>
            <person name="Bohlmann J."/>
            <person name="van Vuuren H.J."/>
            <person name="Jones S.J."/>
            <person name="Pretorius I.S."/>
            <person name="Schmidt S.A."/>
            <person name="Borneman A.R."/>
        </authorList>
    </citation>
    <scope>NUCLEOTIDE SEQUENCE [LARGE SCALE GENOMIC DNA]</scope>
    <source>
        <strain evidence="3">cv. Chardonnay</strain>
        <tissue evidence="2">Leaf</tissue>
    </source>
</reference>
<comment type="caution">
    <text evidence="2">The sequence shown here is derived from an EMBL/GenBank/DDBJ whole genome shotgun (WGS) entry which is preliminary data.</text>
</comment>
<protein>
    <submittedName>
        <fullName evidence="2">Uncharacterized protein</fullName>
    </submittedName>
</protein>
<evidence type="ECO:0000313" key="2">
    <source>
        <dbReference type="EMBL" id="RVX05642.1"/>
    </source>
</evidence>
<accession>A0A438J9K2</accession>
<name>A0A438J9K2_VITVI</name>